<accession>A0A1Z5JVZ9</accession>
<dbReference type="InterPro" id="IPR023214">
    <property type="entry name" value="HAD_sf"/>
</dbReference>
<protein>
    <recommendedName>
        <fullName evidence="3">Phosphatidylglycerophosphatase</fullName>
    </recommendedName>
</protein>
<comment type="caution">
    <text evidence="1">The sequence shown here is derived from an EMBL/GenBank/DDBJ whole genome shotgun (WGS) entry which is preliminary data.</text>
</comment>
<dbReference type="EMBL" id="BDSP01000124">
    <property type="protein sequence ID" value="GAX18109.1"/>
    <property type="molecule type" value="Genomic_DNA"/>
</dbReference>
<evidence type="ECO:0000313" key="2">
    <source>
        <dbReference type="Proteomes" id="UP000198406"/>
    </source>
</evidence>
<dbReference type="Gene3D" id="3.40.50.1000">
    <property type="entry name" value="HAD superfamily/HAD-like"/>
    <property type="match status" value="1"/>
</dbReference>
<dbReference type="InParanoid" id="A0A1Z5JVZ9"/>
<dbReference type="OrthoDB" id="198652at2759"/>
<dbReference type="PANTHER" id="PTHR19288">
    <property type="entry name" value="4-NITROPHENYLPHOSPHATASE-RELATED"/>
    <property type="match status" value="1"/>
</dbReference>
<dbReference type="Proteomes" id="UP000198406">
    <property type="component" value="Unassembled WGS sequence"/>
</dbReference>
<dbReference type="NCBIfam" id="TIGR01662">
    <property type="entry name" value="HAD-SF-IIIA"/>
    <property type="match status" value="1"/>
</dbReference>
<dbReference type="InterPro" id="IPR036412">
    <property type="entry name" value="HAD-like_sf"/>
</dbReference>
<dbReference type="SUPFAM" id="SSF56784">
    <property type="entry name" value="HAD-like"/>
    <property type="match status" value="1"/>
</dbReference>
<dbReference type="InterPro" id="IPR006549">
    <property type="entry name" value="HAD-SF_hydro_IIIA"/>
</dbReference>
<evidence type="ECO:0008006" key="3">
    <source>
        <dbReference type="Google" id="ProtNLM"/>
    </source>
</evidence>
<dbReference type="PANTHER" id="PTHR19288:SF25">
    <property type="entry name" value="PHOSPHATIDYLGLYCEROPHOSPHATASE GEP4, MITOCHONDRIAL"/>
    <property type="match status" value="1"/>
</dbReference>
<dbReference type="AlphaFoldDB" id="A0A1Z5JVZ9"/>
<name>A0A1Z5JVZ9_FISSO</name>
<dbReference type="GO" id="GO:0008962">
    <property type="term" value="F:phosphatidylglycerophosphatase activity"/>
    <property type="evidence" value="ECO:0007669"/>
    <property type="project" value="InterPro"/>
</dbReference>
<proteinExistence type="predicted"/>
<dbReference type="GO" id="GO:0005737">
    <property type="term" value="C:cytoplasm"/>
    <property type="evidence" value="ECO:0007669"/>
    <property type="project" value="TreeGrafter"/>
</dbReference>
<dbReference type="NCBIfam" id="TIGR01668">
    <property type="entry name" value="YqeG_hyp_ppase"/>
    <property type="match status" value="1"/>
</dbReference>
<organism evidence="1 2">
    <name type="scientific">Fistulifera solaris</name>
    <name type="common">Oleaginous diatom</name>
    <dbReference type="NCBI Taxonomy" id="1519565"/>
    <lineage>
        <taxon>Eukaryota</taxon>
        <taxon>Sar</taxon>
        <taxon>Stramenopiles</taxon>
        <taxon>Ochrophyta</taxon>
        <taxon>Bacillariophyta</taxon>
        <taxon>Bacillariophyceae</taxon>
        <taxon>Bacillariophycidae</taxon>
        <taxon>Naviculales</taxon>
        <taxon>Naviculaceae</taxon>
        <taxon>Fistulifera</taxon>
    </lineage>
</organism>
<sequence length="231" mass="25580">MVQSVNSKAILTLASVARRPALLVPHLSVPTVSQINYDALKRCAGIEAVIFDKDNTLTAPYGSCVHPDASDGLQRVLDVFGKERVAILSNSAGTVQDDPDFRDALQIEEALGISVIRHKEKKPGGLEEVLQHFAMTDPAKLCMVGDRLLTDIVFGNIHGMLTVHTLPLCKGRDNARDNWTAKILRPAENKVLYGRLFGKALRRRKPGHKYWSGEVDCPLLIRDERIHKRTG</sequence>
<keyword evidence="2" id="KW-1185">Reference proteome</keyword>
<dbReference type="InterPro" id="IPR010021">
    <property type="entry name" value="PGPP1/Gep4"/>
</dbReference>
<dbReference type="InterPro" id="IPR027706">
    <property type="entry name" value="PGP_Pase"/>
</dbReference>
<dbReference type="Pfam" id="PF09419">
    <property type="entry name" value="PGP_phosphatase"/>
    <property type="match status" value="1"/>
</dbReference>
<reference evidence="1 2" key="1">
    <citation type="journal article" date="2015" name="Plant Cell">
        <title>Oil accumulation by the oleaginous diatom Fistulifera solaris as revealed by the genome and transcriptome.</title>
        <authorList>
            <person name="Tanaka T."/>
            <person name="Maeda Y."/>
            <person name="Veluchamy A."/>
            <person name="Tanaka M."/>
            <person name="Abida H."/>
            <person name="Marechal E."/>
            <person name="Bowler C."/>
            <person name="Muto M."/>
            <person name="Sunaga Y."/>
            <person name="Tanaka M."/>
            <person name="Yoshino T."/>
            <person name="Taniguchi T."/>
            <person name="Fukuda Y."/>
            <person name="Nemoto M."/>
            <person name="Matsumoto M."/>
            <person name="Wong P.S."/>
            <person name="Aburatani S."/>
            <person name="Fujibuchi W."/>
        </authorList>
    </citation>
    <scope>NUCLEOTIDE SEQUENCE [LARGE SCALE GENOMIC DNA]</scope>
    <source>
        <strain evidence="1 2">JPCC DA0580</strain>
    </source>
</reference>
<gene>
    <name evidence="1" type="ORF">FisN_25Hu089</name>
</gene>
<evidence type="ECO:0000313" key="1">
    <source>
        <dbReference type="EMBL" id="GAX18109.1"/>
    </source>
</evidence>